<dbReference type="PANTHER" id="PTHR10491:SF4">
    <property type="entry name" value="METHIONINE ADENOSYLTRANSFERASE 2 SUBUNIT BETA"/>
    <property type="match status" value="1"/>
</dbReference>
<dbReference type="RefSeq" id="WP_249280256.1">
    <property type="nucleotide sequence ID" value="NZ_JACRSS010000002.1"/>
</dbReference>
<keyword evidence="5" id="KW-1185">Reference proteome</keyword>
<keyword evidence="2 4" id="KW-0560">Oxidoreductase</keyword>
<organism evidence="4 5">
    <name type="scientific">Guopingia tenuis</name>
    <dbReference type="NCBI Taxonomy" id="2763656"/>
    <lineage>
        <taxon>Bacteria</taxon>
        <taxon>Bacillati</taxon>
        <taxon>Bacillota</taxon>
        <taxon>Clostridia</taxon>
        <taxon>Christensenellales</taxon>
        <taxon>Christensenellaceae</taxon>
        <taxon>Guopingia</taxon>
    </lineage>
</organism>
<comment type="caution">
    <text evidence="4">The sequence shown here is derived from an EMBL/GenBank/DDBJ whole genome shotgun (WGS) entry which is preliminary data.</text>
</comment>
<comment type="pathway">
    <text evidence="2">Carbohydrate biosynthesis; dTDP-L-rhamnose biosynthesis.</text>
</comment>
<gene>
    <name evidence="4" type="primary">rfbD</name>
    <name evidence="4" type="ORF">H8693_06105</name>
</gene>
<evidence type="ECO:0000313" key="4">
    <source>
        <dbReference type="EMBL" id="MBC8538502.1"/>
    </source>
</evidence>
<dbReference type="SUPFAM" id="SSF51735">
    <property type="entry name" value="NAD(P)-binding Rossmann-fold domains"/>
    <property type="match status" value="1"/>
</dbReference>
<dbReference type="Proteomes" id="UP000617951">
    <property type="component" value="Unassembled WGS sequence"/>
</dbReference>
<dbReference type="AlphaFoldDB" id="A0A926HSI6"/>
<name>A0A926HSI6_9FIRM</name>
<proteinExistence type="inferred from homology"/>
<dbReference type="Gene3D" id="3.90.25.10">
    <property type="entry name" value="UDP-galactose 4-epimerase, domain 1"/>
    <property type="match status" value="1"/>
</dbReference>
<dbReference type="InterPro" id="IPR036291">
    <property type="entry name" value="NAD(P)-bd_dom_sf"/>
</dbReference>
<dbReference type="CDD" id="cd05254">
    <property type="entry name" value="dTDP_HR_like_SDR_e"/>
    <property type="match status" value="1"/>
</dbReference>
<dbReference type="PANTHER" id="PTHR10491">
    <property type="entry name" value="DTDP-4-DEHYDRORHAMNOSE REDUCTASE"/>
    <property type="match status" value="1"/>
</dbReference>
<sequence length="279" mass="30921">MRVLVTGGNGQLGHDVANRLAARGMEYKSVDIADFDLTDEGQVMEAVREYQPDAIIHCAAFTAVDRAEEEQALCRAVNAGGTAHIRKAAEAVGAKLMYISTDYVFPGTGTQFYKPDDPASPCNFYGQSKWEGEQALSGYPKLFIVRISWVFGKNGGNFVKTMLRLAETREEVSVVDDQIGSPTYTFDLARLLCDMIVTEKYGVYHATNEGICSWADFAEAIFAGAGCKTRVKRIASAEYPAKAARPMNSRLDKEKLTENGFERLPDWQDALKRYLKEIL</sequence>
<keyword evidence="2" id="KW-0521">NADP</keyword>
<evidence type="ECO:0000256" key="1">
    <source>
        <dbReference type="ARBA" id="ARBA00010944"/>
    </source>
</evidence>
<dbReference type="GO" id="GO:0008831">
    <property type="term" value="F:dTDP-4-dehydrorhamnose reductase activity"/>
    <property type="evidence" value="ECO:0007669"/>
    <property type="project" value="UniProtKB-EC"/>
</dbReference>
<dbReference type="GO" id="GO:0019305">
    <property type="term" value="P:dTDP-rhamnose biosynthetic process"/>
    <property type="evidence" value="ECO:0007669"/>
    <property type="project" value="TreeGrafter"/>
</dbReference>
<protein>
    <recommendedName>
        <fullName evidence="2">dTDP-4-dehydrorhamnose reductase</fullName>
        <ecNumber evidence="2">1.1.1.133</ecNumber>
    </recommendedName>
</protein>
<dbReference type="EMBL" id="JACRSS010000002">
    <property type="protein sequence ID" value="MBC8538502.1"/>
    <property type="molecule type" value="Genomic_DNA"/>
</dbReference>
<accession>A0A926HSI6</accession>
<dbReference type="GO" id="GO:0005829">
    <property type="term" value="C:cytosol"/>
    <property type="evidence" value="ECO:0007669"/>
    <property type="project" value="TreeGrafter"/>
</dbReference>
<comment type="function">
    <text evidence="2">Catalyzes the reduction of dTDP-6-deoxy-L-lyxo-4-hexulose to yield dTDP-L-rhamnose.</text>
</comment>
<feature type="domain" description="RmlD-like substrate binding" evidence="3">
    <location>
        <begin position="1"/>
        <end position="278"/>
    </location>
</feature>
<dbReference type="Pfam" id="PF04321">
    <property type="entry name" value="RmlD_sub_bind"/>
    <property type="match status" value="1"/>
</dbReference>
<evidence type="ECO:0000256" key="2">
    <source>
        <dbReference type="RuleBase" id="RU364082"/>
    </source>
</evidence>
<dbReference type="InterPro" id="IPR029903">
    <property type="entry name" value="RmlD-like-bd"/>
</dbReference>
<evidence type="ECO:0000313" key="5">
    <source>
        <dbReference type="Proteomes" id="UP000617951"/>
    </source>
</evidence>
<dbReference type="EC" id="1.1.1.133" evidence="2"/>
<reference evidence="4" key="1">
    <citation type="submission" date="2020-08" db="EMBL/GenBank/DDBJ databases">
        <title>Genome public.</title>
        <authorList>
            <person name="Liu C."/>
            <person name="Sun Q."/>
        </authorList>
    </citation>
    <scope>NUCLEOTIDE SEQUENCE</scope>
    <source>
        <strain evidence="4">NSJ-63</strain>
    </source>
</reference>
<dbReference type="InterPro" id="IPR005913">
    <property type="entry name" value="dTDP_dehydrorham_reduct"/>
</dbReference>
<evidence type="ECO:0000259" key="3">
    <source>
        <dbReference type="Pfam" id="PF04321"/>
    </source>
</evidence>
<dbReference type="Gene3D" id="3.40.50.720">
    <property type="entry name" value="NAD(P)-binding Rossmann-like Domain"/>
    <property type="match status" value="1"/>
</dbReference>
<dbReference type="NCBIfam" id="TIGR01214">
    <property type="entry name" value="rmlD"/>
    <property type="match status" value="1"/>
</dbReference>
<comment type="similarity">
    <text evidence="1 2">Belongs to the dTDP-4-dehydrorhamnose reductase family.</text>
</comment>